<dbReference type="EMBL" id="AP014968">
    <property type="protein sequence ID" value="BAT16673.1"/>
    <property type="molecule type" value="Genomic_DNA"/>
</dbReference>
<evidence type="ECO:0000313" key="3">
    <source>
        <dbReference type="Proteomes" id="UP000059680"/>
    </source>
</evidence>
<reference evidence="3" key="1">
    <citation type="journal article" date="2005" name="Nature">
        <title>The map-based sequence of the rice genome.</title>
        <authorList>
            <consortium name="International rice genome sequencing project (IRGSP)"/>
            <person name="Matsumoto T."/>
            <person name="Wu J."/>
            <person name="Kanamori H."/>
            <person name="Katayose Y."/>
            <person name="Fujisawa M."/>
            <person name="Namiki N."/>
            <person name="Mizuno H."/>
            <person name="Yamamoto K."/>
            <person name="Antonio B.A."/>
            <person name="Baba T."/>
            <person name="Sakata K."/>
            <person name="Nagamura Y."/>
            <person name="Aoki H."/>
            <person name="Arikawa K."/>
            <person name="Arita K."/>
            <person name="Bito T."/>
            <person name="Chiden Y."/>
            <person name="Fujitsuka N."/>
            <person name="Fukunaka R."/>
            <person name="Hamada M."/>
            <person name="Harada C."/>
            <person name="Hayashi A."/>
            <person name="Hijishita S."/>
            <person name="Honda M."/>
            <person name="Hosokawa S."/>
            <person name="Ichikawa Y."/>
            <person name="Idonuma A."/>
            <person name="Iijima M."/>
            <person name="Ikeda M."/>
            <person name="Ikeno M."/>
            <person name="Ito K."/>
            <person name="Ito S."/>
            <person name="Ito T."/>
            <person name="Ito Y."/>
            <person name="Ito Y."/>
            <person name="Iwabuchi A."/>
            <person name="Kamiya K."/>
            <person name="Karasawa W."/>
            <person name="Kurita K."/>
            <person name="Katagiri S."/>
            <person name="Kikuta A."/>
            <person name="Kobayashi H."/>
            <person name="Kobayashi N."/>
            <person name="Machita K."/>
            <person name="Maehara T."/>
            <person name="Masukawa M."/>
            <person name="Mizubayashi T."/>
            <person name="Mukai Y."/>
            <person name="Nagasaki H."/>
            <person name="Nagata Y."/>
            <person name="Naito S."/>
            <person name="Nakashima M."/>
            <person name="Nakama Y."/>
            <person name="Nakamichi Y."/>
            <person name="Nakamura M."/>
            <person name="Meguro A."/>
            <person name="Negishi M."/>
            <person name="Ohta I."/>
            <person name="Ohta T."/>
            <person name="Okamoto M."/>
            <person name="Ono N."/>
            <person name="Saji S."/>
            <person name="Sakaguchi M."/>
            <person name="Sakai K."/>
            <person name="Shibata M."/>
            <person name="Shimokawa T."/>
            <person name="Song J."/>
            <person name="Takazaki Y."/>
            <person name="Terasawa K."/>
            <person name="Tsugane M."/>
            <person name="Tsuji K."/>
            <person name="Ueda S."/>
            <person name="Waki K."/>
            <person name="Yamagata H."/>
            <person name="Yamamoto M."/>
            <person name="Yamamoto S."/>
            <person name="Yamane H."/>
            <person name="Yoshiki S."/>
            <person name="Yoshihara R."/>
            <person name="Yukawa K."/>
            <person name="Zhong H."/>
            <person name="Yano M."/>
            <person name="Yuan Q."/>
            <person name="Ouyang S."/>
            <person name="Liu J."/>
            <person name="Jones K.M."/>
            <person name="Gansberger K."/>
            <person name="Moffat K."/>
            <person name="Hill J."/>
            <person name="Bera J."/>
            <person name="Fadrosh D."/>
            <person name="Jin S."/>
            <person name="Johri S."/>
            <person name="Kim M."/>
            <person name="Overton L."/>
            <person name="Reardon M."/>
            <person name="Tsitrin T."/>
            <person name="Vuong H."/>
            <person name="Weaver B."/>
            <person name="Ciecko A."/>
            <person name="Tallon L."/>
            <person name="Jackson J."/>
            <person name="Pai G."/>
            <person name="Aken S.V."/>
            <person name="Utterback T."/>
            <person name="Reidmuller S."/>
            <person name="Feldblyum T."/>
            <person name="Hsiao J."/>
            <person name="Zismann V."/>
            <person name="Iobst S."/>
            <person name="de Vazeille A.R."/>
            <person name="Buell C.R."/>
            <person name="Ying K."/>
            <person name="Li Y."/>
            <person name="Lu T."/>
            <person name="Huang Y."/>
            <person name="Zhao Q."/>
            <person name="Feng Q."/>
            <person name="Zhang L."/>
            <person name="Zhu J."/>
            <person name="Weng Q."/>
            <person name="Mu J."/>
            <person name="Lu Y."/>
            <person name="Fan D."/>
            <person name="Liu Y."/>
            <person name="Guan J."/>
            <person name="Zhang Y."/>
            <person name="Yu S."/>
            <person name="Liu X."/>
            <person name="Zhang Y."/>
            <person name="Hong G."/>
            <person name="Han B."/>
            <person name="Choisne N."/>
            <person name="Demange N."/>
            <person name="Orjeda G."/>
            <person name="Samain S."/>
            <person name="Cattolico L."/>
            <person name="Pelletier E."/>
            <person name="Couloux A."/>
            <person name="Segurens B."/>
            <person name="Wincker P."/>
            <person name="D'Hont A."/>
            <person name="Scarpelli C."/>
            <person name="Weissenbach J."/>
            <person name="Salanoubat M."/>
            <person name="Quetier F."/>
            <person name="Yu Y."/>
            <person name="Kim H.R."/>
            <person name="Rambo T."/>
            <person name="Currie J."/>
            <person name="Collura K."/>
            <person name="Luo M."/>
            <person name="Yang T."/>
            <person name="Ammiraju J.S.S."/>
            <person name="Engler F."/>
            <person name="Soderlund C."/>
            <person name="Wing R.A."/>
            <person name="Palmer L.E."/>
            <person name="de la Bastide M."/>
            <person name="Spiegel L."/>
            <person name="Nascimento L."/>
            <person name="Zutavern T."/>
            <person name="O'Shaughnessy A."/>
            <person name="Dike S."/>
            <person name="Dedhia N."/>
            <person name="Preston R."/>
            <person name="Balija V."/>
            <person name="McCombie W.R."/>
            <person name="Chow T."/>
            <person name="Chen H."/>
            <person name="Chung M."/>
            <person name="Chen C."/>
            <person name="Shaw J."/>
            <person name="Wu H."/>
            <person name="Hsiao K."/>
            <person name="Chao Y."/>
            <person name="Chu M."/>
            <person name="Cheng C."/>
            <person name="Hour A."/>
            <person name="Lee P."/>
            <person name="Lin S."/>
            <person name="Lin Y."/>
            <person name="Liou J."/>
            <person name="Liu S."/>
            <person name="Hsing Y."/>
            <person name="Raghuvanshi S."/>
            <person name="Mohanty A."/>
            <person name="Bharti A.K."/>
            <person name="Gaur A."/>
            <person name="Gupta V."/>
            <person name="Kumar D."/>
            <person name="Ravi V."/>
            <person name="Vij S."/>
            <person name="Kapur A."/>
            <person name="Khurana P."/>
            <person name="Khurana P."/>
            <person name="Khurana J.P."/>
            <person name="Tyagi A.K."/>
            <person name="Gaikwad K."/>
            <person name="Singh A."/>
            <person name="Dalal V."/>
            <person name="Srivastava S."/>
            <person name="Dixit A."/>
            <person name="Pal A.K."/>
            <person name="Ghazi I.A."/>
            <person name="Yadav M."/>
            <person name="Pandit A."/>
            <person name="Bhargava A."/>
            <person name="Sureshbabu K."/>
            <person name="Batra K."/>
            <person name="Sharma T.R."/>
            <person name="Mohapatra T."/>
            <person name="Singh N.K."/>
            <person name="Messing J."/>
            <person name="Nelson A.B."/>
            <person name="Fuks G."/>
            <person name="Kavchok S."/>
            <person name="Keizer G."/>
            <person name="Linton E."/>
            <person name="Llaca V."/>
            <person name="Song R."/>
            <person name="Tanyolac B."/>
            <person name="Young S."/>
            <person name="Ho-Il K."/>
            <person name="Hahn J.H."/>
            <person name="Sangsakoo G."/>
            <person name="Vanavichit A."/>
            <person name="de Mattos Luiz.A.T."/>
            <person name="Zimmer P.D."/>
            <person name="Malone G."/>
            <person name="Dellagostin O."/>
            <person name="de Oliveira A.C."/>
            <person name="Bevan M."/>
            <person name="Bancroft I."/>
            <person name="Minx P."/>
            <person name="Cordum H."/>
            <person name="Wilson R."/>
            <person name="Cheng Z."/>
            <person name="Jin W."/>
            <person name="Jiang J."/>
            <person name="Leong S.A."/>
            <person name="Iwama H."/>
            <person name="Gojobori T."/>
            <person name="Itoh T."/>
            <person name="Niimura Y."/>
            <person name="Fujii Y."/>
            <person name="Habara T."/>
            <person name="Sakai H."/>
            <person name="Sato Y."/>
            <person name="Wilson G."/>
            <person name="Kumar K."/>
            <person name="McCouch S."/>
            <person name="Juretic N."/>
            <person name="Hoen D."/>
            <person name="Wright S."/>
            <person name="Bruskiewich R."/>
            <person name="Bureau T."/>
            <person name="Miyao A."/>
            <person name="Hirochika H."/>
            <person name="Nishikawa T."/>
            <person name="Kadowaki K."/>
            <person name="Sugiura M."/>
            <person name="Burr B."/>
            <person name="Sasaki T."/>
        </authorList>
    </citation>
    <scope>NUCLEOTIDE SEQUENCE [LARGE SCALE GENOMIC DNA]</scope>
    <source>
        <strain evidence="3">cv. Nipponbare</strain>
    </source>
</reference>
<evidence type="ECO:0000313" key="2">
    <source>
        <dbReference type="EMBL" id="BAT16673.1"/>
    </source>
</evidence>
<feature type="compositionally biased region" description="Basic and acidic residues" evidence="1">
    <location>
        <begin position="51"/>
        <end position="77"/>
    </location>
</feature>
<reference evidence="2 3" key="2">
    <citation type="journal article" date="2013" name="Plant Cell Physiol.">
        <title>Rice Annotation Project Database (RAP-DB): an integrative and interactive database for rice genomics.</title>
        <authorList>
            <person name="Sakai H."/>
            <person name="Lee S.S."/>
            <person name="Tanaka T."/>
            <person name="Numa H."/>
            <person name="Kim J."/>
            <person name="Kawahara Y."/>
            <person name="Wakimoto H."/>
            <person name="Yang C.C."/>
            <person name="Iwamoto M."/>
            <person name="Abe T."/>
            <person name="Yamada Y."/>
            <person name="Muto A."/>
            <person name="Inokuchi H."/>
            <person name="Ikemura T."/>
            <person name="Matsumoto T."/>
            <person name="Sasaki T."/>
            <person name="Itoh T."/>
        </authorList>
    </citation>
    <scope>NUCLEOTIDE SEQUENCE [LARGE SCALE GENOMIC DNA]</scope>
    <source>
        <strain evidence="3">cv. Nipponbare</strain>
    </source>
</reference>
<dbReference type="AlphaFoldDB" id="A0A0P0Y978"/>
<organism evidence="2 3">
    <name type="scientific">Oryza sativa subsp. japonica</name>
    <name type="common">Rice</name>
    <dbReference type="NCBI Taxonomy" id="39947"/>
    <lineage>
        <taxon>Eukaryota</taxon>
        <taxon>Viridiplantae</taxon>
        <taxon>Streptophyta</taxon>
        <taxon>Embryophyta</taxon>
        <taxon>Tracheophyta</taxon>
        <taxon>Spermatophyta</taxon>
        <taxon>Magnoliopsida</taxon>
        <taxon>Liliopsida</taxon>
        <taxon>Poales</taxon>
        <taxon>Poaceae</taxon>
        <taxon>BOP clade</taxon>
        <taxon>Oryzoideae</taxon>
        <taxon>Oryzeae</taxon>
        <taxon>Oryzinae</taxon>
        <taxon>Oryza</taxon>
        <taxon>Oryza sativa</taxon>
    </lineage>
</organism>
<accession>A0A0P0Y978</accession>
<feature type="region of interest" description="Disordered" evidence="1">
    <location>
        <begin position="46"/>
        <end position="77"/>
    </location>
</feature>
<gene>
    <name evidence="2" type="ordered locus">Os12g0275802</name>
    <name evidence="2" type="ORF">OSNPB_120275802</name>
</gene>
<sequence>MLFLPLHPTGRKAHTSSSPSGDHDIGGFPRQQWWWWCRRQRRRPPHLHSTKVAELEKAGVEDKVTASDAKEEAPFRP</sequence>
<dbReference type="PaxDb" id="39947-A0A0P0Y978"/>
<keyword evidence="3" id="KW-1185">Reference proteome</keyword>
<proteinExistence type="predicted"/>
<feature type="region of interest" description="Disordered" evidence="1">
    <location>
        <begin position="1"/>
        <end position="26"/>
    </location>
</feature>
<reference evidence="2 3" key="3">
    <citation type="journal article" date="2013" name="Rice">
        <title>Improvement of the Oryza sativa Nipponbare reference genome using next generation sequence and optical map data.</title>
        <authorList>
            <person name="Kawahara Y."/>
            <person name="de la Bastide M."/>
            <person name="Hamilton J.P."/>
            <person name="Kanamori H."/>
            <person name="McCombie W.R."/>
            <person name="Ouyang S."/>
            <person name="Schwartz D.C."/>
            <person name="Tanaka T."/>
            <person name="Wu J."/>
            <person name="Zhou S."/>
            <person name="Childs K.L."/>
            <person name="Davidson R.M."/>
            <person name="Lin H."/>
            <person name="Quesada-Ocampo L."/>
            <person name="Vaillancourt B."/>
            <person name="Sakai H."/>
            <person name="Lee S.S."/>
            <person name="Kim J."/>
            <person name="Numa H."/>
            <person name="Itoh T."/>
            <person name="Buell C.R."/>
            <person name="Matsumoto T."/>
        </authorList>
    </citation>
    <scope>NUCLEOTIDE SEQUENCE [LARGE SCALE GENOMIC DNA]</scope>
    <source>
        <strain evidence="3">cv. Nipponbare</strain>
    </source>
</reference>
<evidence type="ECO:0000256" key="1">
    <source>
        <dbReference type="SAM" id="MobiDB-lite"/>
    </source>
</evidence>
<dbReference type="Proteomes" id="UP000059680">
    <property type="component" value="Chromosome 12"/>
</dbReference>
<protein>
    <submittedName>
        <fullName evidence="2">Os12g0275802 protein</fullName>
    </submittedName>
</protein>
<name>A0A0P0Y978_ORYSJ</name>
<dbReference type="InParanoid" id="A0A0P0Y978"/>